<dbReference type="AlphaFoldDB" id="A0AAD8Z781"/>
<gene>
    <name evidence="1" type="ORF">P4O66_011062</name>
</gene>
<proteinExistence type="predicted"/>
<organism evidence="1 2">
    <name type="scientific">Electrophorus voltai</name>
    <dbReference type="NCBI Taxonomy" id="2609070"/>
    <lineage>
        <taxon>Eukaryota</taxon>
        <taxon>Metazoa</taxon>
        <taxon>Chordata</taxon>
        <taxon>Craniata</taxon>
        <taxon>Vertebrata</taxon>
        <taxon>Euteleostomi</taxon>
        <taxon>Actinopterygii</taxon>
        <taxon>Neopterygii</taxon>
        <taxon>Teleostei</taxon>
        <taxon>Ostariophysi</taxon>
        <taxon>Gymnotiformes</taxon>
        <taxon>Gymnotoidei</taxon>
        <taxon>Gymnotidae</taxon>
        <taxon>Electrophorus</taxon>
    </lineage>
</organism>
<evidence type="ECO:0000313" key="2">
    <source>
        <dbReference type="Proteomes" id="UP001239994"/>
    </source>
</evidence>
<accession>A0AAD8Z781</accession>
<protein>
    <submittedName>
        <fullName evidence="1">Uncharacterized protein</fullName>
    </submittedName>
</protein>
<comment type="caution">
    <text evidence="1">The sequence shown here is derived from an EMBL/GenBank/DDBJ whole genome shotgun (WGS) entry which is preliminary data.</text>
</comment>
<dbReference type="EMBL" id="JAROKS010000017">
    <property type="protein sequence ID" value="KAK1794157.1"/>
    <property type="molecule type" value="Genomic_DNA"/>
</dbReference>
<keyword evidence="2" id="KW-1185">Reference proteome</keyword>
<reference evidence="1" key="1">
    <citation type="submission" date="2023-03" db="EMBL/GenBank/DDBJ databases">
        <title>Electrophorus voltai genome.</title>
        <authorList>
            <person name="Bian C."/>
        </authorList>
    </citation>
    <scope>NUCLEOTIDE SEQUENCE</scope>
    <source>
        <strain evidence="1">CB-2022</strain>
        <tissue evidence="1">Muscle</tissue>
    </source>
</reference>
<dbReference type="Proteomes" id="UP001239994">
    <property type="component" value="Unassembled WGS sequence"/>
</dbReference>
<evidence type="ECO:0000313" key="1">
    <source>
        <dbReference type="EMBL" id="KAK1794157.1"/>
    </source>
</evidence>
<name>A0AAD8Z781_9TELE</name>
<sequence>MKHRPRKDAWERKDIIALAGKPSTFLGTLLTPTAGERATGGVAGDPGCGPGADSVESYRPTLDYRDWYNDVQYLKSDSIGSYYPAERSSLILASLHKSTNRGGGHWTILGGGLGMGHGRTLQGPAECSQTMRIDKEVDSAGSYMDYYEGYAE</sequence>